<proteinExistence type="predicted"/>
<dbReference type="GO" id="GO:0032298">
    <property type="term" value="P:positive regulation of DNA-templated DNA replication initiation"/>
    <property type="evidence" value="ECO:0007669"/>
    <property type="project" value="TreeGrafter"/>
</dbReference>
<protein>
    <submittedName>
        <fullName evidence="1">DNA polymerase III subunit chi</fullName>
    </submittedName>
</protein>
<organism evidence="1 2">
    <name type="scientific">Solimonas marina</name>
    <dbReference type="NCBI Taxonomy" id="2714601"/>
    <lineage>
        <taxon>Bacteria</taxon>
        <taxon>Pseudomonadati</taxon>
        <taxon>Pseudomonadota</taxon>
        <taxon>Gammaproteobacteria</taxon>
        <taxon>Nevskiales</taxon>
        <taxon>Nevskiaceae</taxon>
        <taxon>Solimonas</taxon>
    </lineage>
</organism>
<dbReference type="EMBL" id="JAAVXB010000007">
    <property type="protein sequence ID" value="NKF23295.1"/>
    <property type="molecule type" value="Genomic_DNA"/>
</dbReference>
<dbReference type="GO" id="GO:0006260">
    <property type="term" value="P:DNA replication"/>
    <property type="evidence" value="ECO:0007669"/>
    <property type="project" value="InterPro"/>
</dbReference>
<evidence type="ECO:0000313" key="1">
    <source>
        <dbReference type="EMBL" id="NKF23295.1"/>
    </source>
</evidence>
<sequence>MTRIDFYILPDGGAAGAPVATACRLCEKATAGGHRIYVNVPDEAIAGDLDDALWSLRQGGFIPHERYDGEPLDEPLPSVLIGAVEPPDSHHGIMLNLGLEVPDFFSRFERVLEIVAADPQARAMSRERYKFYRDRGYELATHKL</sequence>
<comment type="caution">
    <text evidence="1">The sequence shown here is derived from an EMBL/GenBank/DDBJ whole genome shotgun (WGS) entry which is preliminary data.</text>
</comment>
<reference evidence="1" key="1">
    <citation type="submission" date="2020-03" db="EMBL/GenBank/DDBJ databases">
        <title>Solimonas marina sp. nov., isolated from deep seawater of the Pacific Ocean.</title>
        <authorList>
            <person name="Liu X."/>
            <person name="Lai Q."/>
            <person name="Sun F."/>
            <person name="Gai Y."/>
            <person name="Li G."/>
            <person name="Shao Z."/>
        </authorList>
    </citation>
    <scope>NUCLEOTIDE SEQUENCE</scope>
    <source>
        <strain evidence="1">C16B3</strain>
    </source>
</reference>
<dbReference type="Gene3D" id="3.40.50.10110">
    <property type="entry name" value="DNA polymerase III subunit chi"/>
    <property type="match status" value="1"/>
</dbReference>
<keyword evidence="2" id="KW-1185">Reference proteome</keyword>
<dbReference type="GO" id="GO:0003677">
    <property type="term" value="F:DNA binding"/>
    <property type="evidence" value="ECO:0007669"/>
    <property type="project" value="InterPro"/>
</dbReference>
<name>A0A969WEI7_9GAMM</name>
<dbReference type="Pfam" id="PF04364">
    <property type="entry name" value="DNA_pol3_chi"/>
    <property type="match status" value="1"/>
</dbReference>
<dbReference type="PANTHER" id="PTHR38767">
    <property type="entry name" value="DNA POLYMERASE III SUBUNIT CHI"/>
    <property type="match status" value="1"/>
</dbReference>
<dbReference type="AlphaFoldDB" id="A0A969WEI7"/>
<dbReference type="Proteomes" id="UP000653472">
    <property type="component" value="Unassembled WGS sequence"/>
</dbReference>
<gene>
    <name evidence="1" type="ORF">G7Y82_13320</name>
</gene>
<dbReference type="RefSeq" id="WP_168148618.1">
    <property type="nucleotide sequence ID" value="NZ_JAAVXB010000007.1"/>
</dbReference>
<dbReference type="PROSITE" id="PS51257">
    <property type="entry name" value="PROKAR_LIPOPROTEIN"/>
    <property type="match status" value="1"/>
</dbReference>
<dbReference type="InterPro" id="IPR007459">
    <property type="entry name" value="DNA_pol3_chi"/>
</dbReference>
<dbReference type="InterPro" id="IPR036768">
    <property type="entry name" value="PolIII_chi_sf"/>
</dbReference>
<dbReference type="PANTHER" id="PTHR38767:SF1">
    <property type="entry name" value="DNA POLYMERASE III SUBUNIT CHI"/>
    <property type="match status" value="1"/>
</dbReference>
<dbReference type="SUPFAM" id="SSF102400">
    <property type="entry name" value="DNA polymerase III chi subunit"/>
    <property type="match status" value="1"/>
</dbReference>
<dbReference type="GO" id="GO:0003887">
    <property type="term" value="F:DNA-directed DNA polymerase activity"/>
    <property type="evidence" value="ECO:0007669"/>
    <property type="project" value="InterPro"/>
</dbReference>
<evidence type="ECO:0000313" key="2">
    <source>
        <dbReference type="Proteomes" id="UP000653472"/>
    </source>
</evidence>
<accession>A0A969WEI7</accession>